<evidence type="ECO:0000256" key="4">
    <source>
        <dbReference type="ARBA" id="ARBA00022722"/>
    </source>
</evidence>
<evidence type="ECO:0000256" key="3">
    <source>
        <dbReference type="ARBA" id="ARBA00022705"/>
    </source>
</evidence>
<comment type="similarity">
    <text evidence="2">Belongs to the phage GPA family.</text>
</comment>
<keyword evidence="4" id="KW-0540">Nuclease</keyword>
<dbReference type="GO" id="GO:0016787">
    <property type="term" value="F:hydrolase activity"/>
    <property type="evidence" value="ECO:0007669"/>
    <property type="project" value="UniProtKB-KW"/>
</dbReference>
<gene>
    <name evidence="8" type="ORF">LPW39_01610</name>
</gene>
<dbReference type="RefSeq" id="WP_230770746.1">
    <property type="nucleotide sequence ID" value="NZ_JAJNCT010000003.1"/>
</dbReference>
<organism evidence="8 9">
    <name type="scientific">Comamonas koreensis</name>
    <dbReference type="NCBI Taxonomy" id="160825"/>
    <lineage>
        <taxon>Bacteria</taxon>
        <taxon>Pseudomonadati</taxon>
        <taxon>Pseudomonadota</taxon>
        <taxon>Betaproteobacteria</taxon>
        <taxon>Burkholderiales</taxon>
        <taxon>Comamonadaceae</taxon>
        <taxon>Comamonas</taxon>
    </lineage>
</organism>
<evidence type="ECO:0000313" key="9">
    <source>
        <dbReference type="Proteomes" id="UP001199260"/>
    </source>
</evidence>
<dbReference type="GO" id="GO:0006260">
    <property type="term" value="P:DNA replication"/>
    <property type="evidence" value="ECO:0007669"/>
    <property type="project" value="UniProtKB-KW"/>
</dbReference>
<evidence type="ECO:0000256" key="6">
    <source>
        <dbReference type="ARBA" id="ARBA00022801"/>
    </source>
</evidence>
<keyword evidence="9" id="KW-1185">Reference proteome</keyword>
<feature type="domain" description="Replication gene A protein-like" evidence="7">
    <location>
        <begin position="171"/>
        <end position="417"/>
    </location>
</feature>
<sequence length="739" mass="83204">MASIESIRSALERRSPIERVEAPWNGAHDWLNKRPTHYQADVHLERIVKAAPAAWRASIRARFGRMVPPAGLVLGSDALARWELQQLPEGYAAWDRLQGLATWQDEYGQAVRLNMGDREICAWADKMVADVGELDAMLCHAGADEAQRVDLVRKIARLTGIREDKPIQGMGAINRAKCPKWWRRKLRRLVARVVEGGYIAHGQVHLNSGGYVSHSALMRRKHQNARNADILEQIGLRNEAGQVFKLSTLAALSTANPAIRGGELMTRIRGTEEYADEKAHVGLFFTMTLPSRFHRMTLVGGSKKAIPNDKWNGAGPREGQAWLCKQWSKARAALTRAGIRFYGLRVAEPHHDGTPHWHMLAWVDSEADARAMEGIIRKYWLSEDGKERGAQEHRVRLKRIEGGGAAGYVAKYIAKNVGNHALSDHLDVVNGQEATMRMQGDGQGDQLPAKDTTSSDYAGYKRVDAWASHWGVRQFQAFGLPSVTVWREMRRVTEDQVQAFQAQGDWATWTIHYHCHRRHNLRADWCVFMKKMGGHCLKRGQWYLRVARSVPMDGQTNSYGEPLKVGRIMGLEPQHGRMCGRVLVSRRMFWQPLASGDASIVVHAAAPDSTNAAPSLNGAKPWRTIEEQRALPAAWTGFINCTGRLTNNLRRSVFGDGCHDGRAWSYLQSPSYAEKCAAEFEAERQNAIAEHTRALKSQIFADGWENYAEDCATERERMRAYVVSDWDEEETEDEEVGRV</sequence>
<evidence type="ECO:0000313" key="8">
    <source>
        <dbReference type="EMBL" id="MCD2163830.1"/>
    </source>
</evidence>
<evidence type="ECO:0000256" key="1">
    <source>
        <dbReference type="ARBA" id="ARBA00003293"/>
    </source>
</evidence>
<reference evidence="8 9" key="1">
    <citation type="submission" date="2021-11" db="EMBL/GenBank/DDBJ databases">
        <title>Genome sequence.</title>
        <authorList>
            <person name="Sun Q."/>
        </authorList>
    </citation>
    <scope>NUCLEOTIDE SEQUENCE [LARGE SCALE GENOMIC DNA]</scope>
    <source>
        <strain evidence="8 9">KCTC 12005</strain>
    </source>
</reference>
<dbReference type="Proteomes" id="UP001199260">
    <property type="component" value="Unassembled WGS sequence"/>
</dbReference>
<keyword evidence="6" id="KW-0378">Hydrolase</keyword>
<dbReference type="GO" id="GO:0004519">
    <property type="term" value="F:endonuclease activity"/>
    <property type="evidence" value="ECO:0007669"/>
    <property type="project" value="UniProtKB-KW"/>
</dbReference>
<name>A0AAW4XRQ2_9BURK</name>
<keyword evidence="3" id="KW-0235">DNA replication</keyword>
<proteinExistence type="inferred from homology"/>
<evidence type="ECO:0000256" key="2">
    <source>
        <dbReference type="ARBA" id="ARBA00009260"/>
    </source>
</evidence>
<dbReference type="Pfam" id="PF05840">
    <property type="entry name" value="Phage_GPA"/>
    <property type="match status" value="1"/>
</dbReference>
<comment type="caution">
    <text evidence="8">The sequence shown here is derived from an EMBL/GenBank/DDBJ whole genome shotgun (WGS) entry which is preliminary data.</text>
</comment>
<evidence type="ECO:0000256" key="5">
    <source>
        <dbReference type="ARBA" id="ARBA00022759"/>
    </source>
</evidence>
<dbReference type="EMBL" id="JAJNCT010000003">
    <property type="protein sequence ID" value="MCD2163830.1"/>
    <property type="molecule type" value="Genomic_DNA"/>
</dbReference>
<keyword evidence="5 8" id="KW-0255">Endonuclease</keyword>
<dbReference type="AlphaFoldDB" id="A0AAW4XRQ2"/>
<accession>A0AAW4XRQ2</accession>
<protein>
    <submittedName>
        <fullName evidence="8">Replication endonuclease</fullName>
    </submittedName>
</protein>
<evidence type="ECO:0000259" key="7">
    <source>
        <dbReference type="Pfam" id="PF05840"/>
    </source>
</evidence>
<dbReference type="InterPro" id="IPR008766">
    <property type="entry name" value="Replication_gene_A-like"/>
</dbReference>
<comment type="function">
    <text evidence="1">Possible endonuclease which induces a single-strand cut and initiates DNA replication.</text>
</comment>